<protein>
    <submittedName>
        <fullName evidence="2">Uncharacterized protein</fullName>
    </submittedName>
</protein>
<organism evidence="2 3">
    <name type="scientific">Paraburkholderia caffeinitolerans</name>
    <dbReference type="NCBI Taxonomy" id="1723730"/>
    <lineage>
        <taxon>Bacteria</taxon>
        <taxon>Pseudomonadati</taxon>
        <taxon>Pseudomonadota</taxon>
        <taxon>Betaproteobacteria</taxon>
        <taxon>Burkholderiales</taxon>
        <taxon>Burkholderiaceae</taxon>
        <taxon>Paraburkholderia</taxon>
    </lineage>
</organism>
<name>A0A6J5G8U8_9BURK</name>
<dbReference type="AlphaFoldDB" id="A0A6J5G8U8"/>
<sequence>MGGLFAGAPRANAPTPQAAPKAQQPAESSADQAEAQARADAGFASTIKTGAQGVPLYQTKIGTTSLIGDSTVD</sequence>
<evidence type="ECO:0000256" key="1">
    <source>
        <dbReference type="SAM" id="MobiDB-lite"/>
    </source>
</evidence>
<evidence type="ECO:0000313" key="2">
    <source>
        <dbReference type="EMBL" id="CAB3795987.1"/>
    </source>
</evidence>
<proteinExistence type="predicted"/>
<accession>A0A6J5G8U8</accession>
<keyword evidence="3" id="KW-1185">Reference proteome</keyword>
<evidence type="ECO:0000313" key="3">
    <source>
        <dbReference type="Proteomes" id="UP000494119"/>
    </source>
</evidence>
<dbReference type="EMBL" id="CADIKL010000022">
    <property type="protein sequence ID" value="CAB3795987.1"/>
    <property type="molecule type" value="Genomic_DNA"/>
</dbReference>
<dbReference type="Proteomes" id="UP000494119">
    <property type="component" value="Unassembled WGS sequence"/>
</dbReference>
<gene>
    <name evidence="2" type="ORF">LMG28688_04211</name>
</gene>
<reference evidence="2 3" key="1">
    <citation type="submission" date="2020-04" db="EMBL/GenBank/DDBJ databases">
        <authorList>
            <person name="De Canck E."/>
        </authorList>
    </citation>
    <scope>NUCLEOTIDE SEQUENCE [LARGE SCALE GENOMIC DNA]</scope>
    <source>
        <strain evidence="2 3">LMG 28688</strain>
    </source>
</reference>
<feature type="compositionally biased region" description="Low complexity" evidence="1">
    <location>
        <begin position="11"/>
        <end position="41"/>
    </location>
</feature>
<feature type="region of interest" description="Disordered" evidence="1">
    <location>
        <begin position="1"/>
        <end position="41"/>
    </location>
</feature>
<dbReference type="RefSeq" id="WP_129562344.1">
    <property type="nucleotide sequence ID" value="NZ_CADIKL010000022.1"/>
</dbReference>